<keyword evidence="6" id="KW-1185">Reference proteome</keyword>
<dbReference type="Pfam" id="PF11701">
    <property type="entry name" value="UNC45-central"/>
    <property type="match status" value="1"/>
</dbReference>
<dbReference type="Proteomes" id="UP000472262">
    <property type="component" value="Unassembled WGS sequence"/>
</dbReference>
<dbReference type="PANTHER" id="PTHR45994">
    <property type="entry name" value="FI21225P1"/>
    <property type="match status" value="1"/>
</dbReference>
<evidence type="ECO:0000313" key="6">
    <source>
        <dbReference type="Proteomes" id="UP000472262"/>
    </source>
</evidence>
<keyword evidence="2" id="KW-0963">Cytoplasm</keyword>
<evidence type="ECO:0000313" key="5">
    <source>
        <dbReference type="Ensembl" id="ENSSGRP00000047365.1"/>
    </source>
</evidence>
<dbReference type="Ensembl" id="ENSSGRT00000050659.1">
    <property type="protein sequence ID" value="ENSSGRP00000047365.1"/>
    <property type="gene ID" value="ENSSGRG00000025321.1"/>
</dbReference>
<accession>A0A672NCR0</accession>
<feature type="domain" description="UNC-45/Cro1/She4 central" evidence="4">
    <location>
        <begin position="77"/>
        <end position="222"/>
    </location>
</feature>
<keyword evidence="3" id="KW-0677">Repeat</keyword>
<dbReference type="InParanoid" id="A0A672NCR0"/>
<evidence type="ECO:0000256" key="3">
    <source>
        <dbReference type="ARBA" id="ARBA00022737"/>
    </source>
</evidence>
<organism evidence="5 6">
    <name type="scientific">Sinocyclocheilus grahami</name>
    <name type="common">Dianchi golden-line fish</name>
    <name type="synonym">Barbus grahami</name>
    <dbReference type="NCBI Taxonomy" id="75366"/>
    <lineage>
        <taxon>Eukaryota</taxon>
        <taxon>Metazoa</taxon>
        <taxon>Chordata</taxon>
        <taxon>Craniata</taxon>
        <taxon>Vertebrata</taxon>
        <taxon>Euteleostomi</taxon>
        <taxon>Actinopterygii</taxon>
        <taxon>Neopterygii</taxon>
        <taxon>Teleostei</taxon>
        <taxon>Ostariophysi</taxon>
        <taxon>Cypriniformes</taxon>
        <taxon>Cyprinidae</taxon>
        <taxon>Cyprininae</taxon>
        <taxon>Sinocyclocheilus</taxon>
    </lineage>
</organism>
<dbReference type="AlphaFoldDB" id="A0A672NCR0"/>
<dbReference type="InterPro" id="IPR011989">
    <property type="entry name" value="ARM-like"/>
</dbReference>
<dbReference type="SUPFAM" id="SSF48371">
    <property type="entry name" value="ARM repeat"/>
    <property type="match status" value="1"/>
</dbReference>
<protein>
    <submittedName>
        <fullName evidence="5">Unc-45 myosin chaperone B</fullName>
    </submittedName>
</protein>
<dbReference type="InterPro" id="IPR016024">
    <property type="entry name" value="ARM-type_fold"/>
</dbReference>
<dbReference type="GO" id="GO:0005737">
    <property type="term" value="C:cytoplasm"/>
    <property type="evidence" value="ECO:0007669"/>
    <property type="project" value="UniProtKB-SubCell"/>
</dbReference>
<proteinExistence type="predicted"/>
<sequence>MVGISKLCSIMVVDNEEIALATANLFQCVYDSLSGGDKRNYGKESLVLDSSKDLKDILLALLEMLASKKVSGHCRDQALNLLTKNVPRKDKKNTDNSFSPLTMVCLKKILKVCGQVPDLPDQFVLLNKLYDDMRCDPERDNFRDICDEYIKSRFDPNDMDRNIYAINTPSGSLQGPFDVGNVLADHQGVMEMMVALCGSEREVDQLVAVEALIHASTKTSKKIKIRHFMHYSNCKLGSAGGDDYSMRQFAEGSTEKLAKQCRKWLCNPTLDVCTRKWAVEGLAYLTNDADVKDYFVEDEAAMTAMFELAKSKDKTILYAVACTLVNCTNSYDKKEIIPEMVQLAKFSKQHVPEQHPKRVKRLLKAGATSALAVMVKADNSILTDQTKEMLARVFLALAEDIKDRGTIVALLPLALEGTDKGKIKASHALAKIAAVSNPEIAFSGERIYEVVRLLIFDFIAFFKTSQLLWNWGCIHLYFHRVKILKEKALPEIENYMFEEHDQIRQAATECMCNLVWFKEVQDRYLEDGNDKLKLLVLLCGEDDEQLQRAAAGALAMLTTAQKKLAVKMTKVVCIINNSCQFHVIHLSNCHLLTVFNMLDADEQLAKKLIECELLEILTYVAKLEDNPKKQDAINAARACLSRAMDSGFIKPFSN</sequence>
<evidence type="ECO:0000259" key="4">
    <source>
        <dbReference type="Pfam" id="PF11701"/>
    </source>
</evidence>
<dbReference type="PANTHER" id="PTHR45994:SF2">
    <property type="entry name" value="PROTEIN UNC-45 HOMOLOG B"/>
    <property type="match status" value="1"/>
</dbReference>
<dbReference type="Gene3D" id="1.25.10.10">
    <property type="entry name" value="Leucine-rich Repeat Variant"/>
    <property type="match status" value="3"/>
</dbReference>
<comment type="subcellular location">
    <subcellularLocation>
        <location evidence="1">Cytoplasm</location>
    </subcellularLocation>
</comment>
<evidence type="ECO:0000256" key="1">
    <source>
        <dbReference type="ARBA" id="ARBA00004496"/>
    </source>
</evidence>
<reference evidence="5" key="1">
    <citation type="submission" date="2025-08" db="UniProtKB">
        <authorList>
            <consortium name="Ensembl"/>
        </authorList>
    </citation>
    <scope>IDENTIFICATION</scope>
</reference>
<name>A0A672NCR0_SINGR</name>
<dbReference type="OMA" id="AMHEDPE"/>
<evidence type="ECO:0000256" key="2">
    <source>
        <dbReference type="ARBA" id="ARBA00022490"/>
    </source>
</evidence>
<reference evidence="5" key="2">
    <citation type="submission" date="2025-09" db="UniProtKB">
        <authorList>
            <consortium name="Ensembl"/>
        </authorList>
    </citation>
    <scope>IDENTIFICATION</scope>
</reference>
<dbReference type="InterPro" id="IPR024660">
    <property type="entry name" value="UCS_central_dom"/>
</dbReference>
<dbReference type="GO" id="GO:0051879">
    <property type="term" value="F:Hsp90 protein binding"/>
    <property type="evidence" value="ECO:0007669"/>
    <property type="project" value="TreeGrafter"/>
</dbReference>